<comment type="caution">
    <text evidence="1">The sequence shown here is derived from an EMBL/GenBank/DDBJ whole genome shotgun (WGS) entry which is preliminary data.</text>
</comment>
<evidence type="ECO:0000313" key="2">
    <source>
        <dbReference type="Proteomes" id="UP001180020"/>
    </source>
</evidence>
<gene>
    <name evidence="1" type="ORF">QJS10_CPB14g01473</name>
</gene>
<dbReference type="EMBL" id="JAUJYO010000014">
    <property type="protein sequence ID" value="KAK1299222.1"/>
    <property type="molecule type" value="Genomic_DNA"/>
</dbReference>
<organism evidence="1 2">
    <name type="scientific">Acorus calamus</name>
    <name type="common">Sweet flag</name>
    <dbReference type="NCBI Taxonomy" id="4465"/>
    <lineage>
        <taxon>Eukaryota</taxon>
        <taxon>Viridiplantae</taxon>
        <taxon>Streptophyta</taxon>
        <taxon>Embryophyta</taxon>
        <taxon>Tracheophyta</taxon>
        <taxon>Spermatophyta</taxon>
        <taxon>Magnoliopsida</taxon>
        <taxon>Liliopsida</taxon>
        <taxon>Acoraceae</taxon>
        <taxon>Acorus</taxon>
    </lineage>
</organism>
<sequence length="91" mass="10606">MERNLLKHYFQKFRSGLPFSVVMVQEVVELLLCLDQRAPDPSIDDSIVWGEKNAENYNVKLGYEWWKRNSPGITSMMSKNSKMATTHGHYL</sequence>
<keyword evidence="2" id="KW-1185">Reference proteome</keyword>
<accession>A0AAV9DEG2</accession>
<evidence type="ECO:0000313" key="1">
    <source>
        <dbReference type="EMBL" id="KAK1299222.1"/>
    </source>
</evidence>
<protein>
    <submittedName>
        <fullName evidence="1">Uncharacterized protein</fullName>
    </submittedName>
</protein>
<proteinExistence type="predicted"/>
<reference evidence="1" key="2">
    <citation type="submission" date="2023-06" db="EMBL/GenBank/DDBJ databases">
        <authorList>
            <person name="Ma L."/>
            <person name="Liu K.-W."/>
            <person name="Li Z."/>
            <person name="Hsiao Y.-Y."/>
            <person name="Qi Y."/>
            <person name="Fu T."/>
            <person name="Tang G."/>
            <person name="Zhang D."/>
            <person name="Sun W.-H."/>
            <person name="Liu D.-K."/>
            <person name="Li Y."/>
            <person name="Chen G.-Z."/>
            <person name="Liu X.-D."/>
            <person name="Liao X.-Y."/>
            <person name="Jiang Y.-T."/>
            <person name="Yu X."/>
            <person name="Hao Y."/>
            <person name="Huang J."/>
            <person name="Zhao X.-W."/>
            <person name="Ke S."/>
            <person name="Chen Y.-Y."/>
            <person name="Wu W.-L."/>
            <person name="Hsu J.-L."/>
            <person name="Lin Y.-F."/>
            <person name="Huang M.-D."/>
            <person name="Li C.-Y."/>
            <person name="Huang L."/>
            <person name="Wang Z.-W."/>
            <person name="Zhao X."/>
            <person name="Zhong W.-Y."/>
            <person name="Peng D.-H."/>
            <person name="Ahmad S."/>
            <person name="Lan S."/>
            <person name="Zhang J.-S."/>
            <person name="Tsai W.-C."/>
            <person name="Van De Peer Y."/>
            <person name="Liu Z.-J."/>
        </authorList>
    </citation>
    <scope>NUCLEOTIDE SEQUENCE</scope>
    <source>
        <strain evidence="1">CP</strain>
        <tissue evidence="1">Leaves</tissue>
    </source>
</reference>
<dbReference type="Proteomes" id="UP001180020">
    <property type="component" value="Unassembled WGS sequence"/>
</dbReference>
<name>A0AAV9DEG2_ACOCL</name>
<dbReference type="AlphaFoldDB" id="A0AAV9DEG2"/>
<reference evidence="1" key="1">
    <citation type="journal article" date="2023" name="Nat. Commun.">
        <title>Diploid and tetraploid genomes of Acorus and the evolution of monocots.</title>
        <authorList>
            <person name="Ma L."/>
            <person name="Liu K.W."/>
            <person name="Li Z."/>
            <person name="Hsiao Y.Y."/>
            <person name="Qi Y."/>
            <person name="Fu T."/>
            <person name="Tang G.D."/>
            <person name="Zhang D."/>
            <person name="Sun W.H."/>
            <person name="Liu D.K."/>
            <person name="Li Y."/>
            <person name="Chen G.Z."/>
            <person name="Liu X.D."/>
            <person name="Liao X.Y."/>
            <person name="Jiang Y.T."/>
            <person name="Yu X."/>
            <person name="Hao Y."/>
            <person name="Huang J."/>
            <person name="Zhao X.W."/>
            <person name="Ke S."/>
            <person name="Chen Y.Y."/>
            <person name="Wu W.L."/>
            <person name="Hsu J.L."/>
            <person name="Lin Y.F."/>
            <person name="Huang M.D."/>
            <person name="Li C.Y."/>
            <person name="Huang L."/>
            <person name="Wang Z.W."/>
            <person name="Zhao X."/>
            <person name="Zhong W.Y."/>
            <person name="Peng D.H."/>
            <person name="Ahmad S."/>
            <person name="Lan S."/>
            <person name="Zhang J.S."/>
            <person name="Tsai W.C."/>
            <person name="Van de Peer Y."/>
            <person name="Liu Z.J."/>
        </authorList>
    </citation>
    <scope>NUCLEOTIDE SEQUENCE</scope>
    <source>
        <strain evidence="1">CP</strain>
    </source>
</reference>